<keyword evidence="8" id="KW-0648">Protein biosynthesis</keyword>
<dbReference type="Pfam" id="PF00152">
    <property type="entry name" value="tRNA-synt_2"/>
    <property type="match status" value="1"/>
</dbReference>
<sequence length="599" mass="66964">MPVCHWNPALIPICLVEPGKHHESATYLPRGTLVPLFRRQFQFTYTVSQQQQCNMDEAAPPSKKAAKKAEAKARKEALKVQRADARQAPSSAVELDDPAKGFYGQAPTTPIIFSSSAEDISLRNFSNRNVEGKTIILRAWLQTSRTQSAKMAFVKLREEGNWTIQGVVTATSEPPEQEPPIVSRPMVRWIAGINPESFVVVEAEVQRPIEPVKRCRVSNFELRITRCYLLAPAPAILGMTLAAANRPVVDFNDEAIGAKAGVREEEETDKEGPPAATPVQQAIAGIRMEMKHQFRSYLKARVFKEFEPPSLIGATSEGGSSVFRMRYFAQEAFLAQSPQFYKQFEIAGGRKRVFSIAPVFRAGNSNTSRHMTEFTGLDLEMEIRNDYSDVLYLLEGVLLYIFRQVHRIFKDEIELVRSVYRSSEILLPEPGQEAQQLLREEGPAEFRHVRDDDDMSTPQEKALGALVRQKFNTDFYVVDKFPETARPFYAKLDDTAAAGSAEGAVKVTNAFDMFLRGQEILSGGQRTNHPDELEARIRAKGIDPASPDIDGYVQVFRQVGVPPHGGGGIGLDRIVAWYLGLPSVHLAAYYPRTPRRLLP</sequence>
<dbReference type="EC" id="6.1.1.12" evidence="3"/>
<comment type="similarity">
    <text evidence="2">Belongs to the class-II aminoacyl-tRNA synthetase family. Type 2 subfamily.</text>
</comment>
<dbReference type="CDD" id="cd04320">
    <property type="entry name" value="AspRS_cyto_N"/>
    <property type="match status" value="1"/>
</dbReference>
<dbReference type="InterPro" id="IPR045864">
    <property type="entry name" value="aa-tRNA-synth_II/BPL/LPL"/>
</dbReference>
<dbReference type="RefSeq" id="XP_062732592.1">
    <property type="nucleotide sequence ID" value="XM_062878940.1"/>
</dbReference>
<dbReference type="SUPFAM" id="SSF50249">
    <property type="entry name" value="Nucleic acid-binding proteins"/>
    <property type="match status" value="1"/>
</dbReference>
<keyword evidence="14" id="KW-1185">Reference proteome</keyword>
<evidence type="ECO:0000256" key="8">
    <source>
        <dbReference type="ARBA" id="ARBA00022917"/>
    </source>
</evidence>
<reference evidence="13 14" key="1">
    <citation type="journal article" date="2023" name="bioRxiv">
        <title>High-quality genome assemblies of four members of thePodospora anserinaspecies complex.</title>
        <authorList>
            <person name="Ament-Velasquez S.L."/>
            <person name="Vogan A.A."/>
            <person name="Wallerman O."/>
            <person name="Hartmann F."/>
            <person name="Gautier V."/>
            <person name="Silar P."/>
            <person name="Giraud T."/>
            <person name="Johannesson H."/>
        </authorList>
    </citation>
    <scope>NUCLEOTIDE SEQUENCE [LARGE SCALE GENOMIC DNA]</scope>
    <source>
        <strain evidence="13 14">CBS 112042</strain>
    </source>
</reference>
<dbReference type="InterPro" id="IPR006195">
    <property type="entry name" value="aa-tRNA-synth_II"/>
</dbReference>
<protein>
    <recommendedName>
        <fullName evidence="3">aspartate--tRNA ligase</fullName>
        <ecNumber evidence="3">6.1.1.12</ecNumber>
    </recommendedName>
</protein>
<dbReference type="PANTHER" id="PTHR43450">
    <property type="entry name" value="ASPARTYL-TRNA SYNTHETASE"/>
    <property type="match status" value="1"/>
</dbReference>
<dbReference type="GeneID" id="87898422"/>
<comment type="subcellular location">
    <subcellularLocation>
        <location evidence="1">Cytoplasm</location>
    </subcellularLocation>
</comment>
<evidence type="ECO:0000256" key="11">
    <source>
        <dbReference type="SAM" id="MobiDB-lite"/>
    </source>
</evidence>
<dbReference type="PANTHER" id="PTHR43450:SF1">
    <property type="entry name" value="ASPARTATE--TRNA LIGASE, CYTOPLASMIC"/>
    <property type="match status" value="1"/>
</dbReference>
<evidence type="ECO:0000256" key="9">
    <source>
        <dbReference type="ARBA" id="ARBA00023146"/>
    </source>
</evidence>
<evidence type="ECO:0000259" key="12">
    <source>
        <dbReference type="PROSITE" id="PS50862"/>
    </source>
</evidence>
<name>A0ABR0FI41_9PEZI</name>
<dbReference type="Gene3D" id="2.40.50.140">
    <property type="entry name" value="Nucleic acid-binding proteins"/>
    <property type="match status" value="1"/>
</dbReference>
<evidence type="ECO:0000256" key="6">
    <source>
        <dbReference type="ARBA" id="ARBA00022741"/>
    </source>
</evidence>
<dbReference type="InterPro" id="IPR004364">
    <property type="entry name" value="Aa-tRNA-synt_II"/>
</dbReference>
<keyword evidence="9" id="KW-0030">Aminoacyl-tRNA synthetase</keyword>
<dbReference type="Proteomes" id="UP001322138">
    <property type="component" value="Unassembled WGS sequence"/>
</dbReference>
<keyword evidence="6" id="KW-0547">Nucleotide-binding</keyword>
<keyword evidence="5" id="KW-0436">Ligase</keyword>
<feature type="region of interest" description="Disordered" evidence="11">
    <location>
        <begin position="54"/>
        <end position="74"/>
    </location>
</feature>
<evidence type="ECO:0000256" key="7">
    <source>
        <dbReference type="ARBA" id="ARBA00022840"/>
    </source>
</evidence>
<dbReference type="PRINTS" id="PR01042">
    <property type="entry name" value="TRNASYNTHASP"/>
</dbReference>
<comment type="catalytic activity">
    <reaction evidence="10">
        <text>tRNA(Asp) + L-aspartate + ATP = L-aspartyl-tRNA(Asp) + AMP + diphosphate</text>
        <dbReference type="Rhea" id="RHEA:19649"/>
        <dbReference type="Rhea" id="RHEA-COMP:9660"/>
        <dbReference type="Rhea" id="RHEA-COMP:9678"/>
        <dbReference type="ChEBI" id="CHEBI:29991"/>
        <dbReference type="ChEBI" id="CHEBI:30616"/>
        <dbReference type="ChEBI" id="CHEBI:33019"/>
        <dbReference type="ChEBI" id="CHEBI:78442"/>
        <dbReference type="ChEBI" id="CHEBI:78516"/>
        <dbReference type="ChEBI" id="CHEBI:456215"/>
        <dbReference type="EC" id="6.1.1.12"/>
    </reaction>
</comment>
<keyword evidence="7" id="KW-0067">ATP-binding</keyword>
<comment type="caution">
    <text evidence="13">The sequence shown here is derived from an EMBL/GenBank/DDBJ whole genome shotgun (WGS) entry which is preliminary data.</text>
</comment>
<dbReference type="Gene3D" id="3.30.930.10">
    <property type="entry name" value="Bira Bifunctional Protein, Domain 2"/>
    <property type="match status" value="1"/>
</dbReference>
<evidence type="ECO:0000256" key="10">
    <source>
        <dbReference type="ARBA" id="ARBA00047904"/>
    </source>
</evidence>
<evidence type="ECO:0000313" key="14">
    <source>
        <dbReference type="Proteomes" id="UP001322138"/>
    </source>
</evidence>
<dbReference type="InterPro" id="IPR002312">
    <property type="entry name" value="Asp/Asn-tRNA-synth_IIb"/>
</dbReference>
<evidence type="ECO:0000256" key="3">
    <source>
        <dbReference type="ARBA" id="ARBA00012841"/>
    </source>
</evidence>
<dbReference type="EMBL" id="JAFFGZ010000006">
    <property type="protein sequence ID" value="KAK4643616.1"/>
    <property type="molecule type" value="Genomic_DNA"/>
</dbReference>
<gene>
    <name evidence="13" type="ORF">QC761_406640</name>
</gene>
<evidence type="ECO:0000313" key="13">
    <source>
        <dbReference type="EMBL" id="KAK4643616.1"/>
    </source>
</evidence>
<organism evidence="13 14">
    <name type="scientific">Podospora bellae-mahoneyi</name>
    <dbReference type="NCBI Taxonomy" id="2093777"/>
    <lineage>
        <taxon>Eukaryota</taxon>
        <taxon>Fungi</taxon>
        <taxon>Dikarya</taxon>
        <taxon>Ascomycota</taxon>
        <taxon>Pezizomycotina</taxon>
        <taxon>Sordariomycetes</taxon>
        <taxon>Sordariomycetidae</taxon>
        <taxon>Sordariales</taxon>
        <taxon>Podosporaceae</taxon>
        <taxon>Podospora</taxon>
    </lineage>
</organism>
<evidence type="ECO:0000256" key="1">
    <source>
        <dbReference type="ARBA" id="ARBA00004496"/>
    </source>
</evidence>
<feature type="domain" description="Aminoacyl-transfer RNA synthetases class-II family profile" evidence="12">
    <location>
        <begin position="286"/>
        <end position="599"/>
    </location>
</feature>
<evidence type="ECO:0000256" key="5">
    <source>
        <dbReference type="ARBA" id="ARBA00022598"/>
    </source>
</evidence>
<dbReference type="SUPFAM" id="SSF55681">
    <property type="entry name" value="Class II aaRS and biotin synthetases"/>
    <property type="match status" value="1"/>
</dbReference>
<evidence type="ECO:0000256" key="2">
    <source>
        <dbReference type="ARBA" id="ARBA00005312"/>
    </source>
</evidence>
<proteinExistence type="inferred from homology"/>
<dbReference type="InterPro" id="IPR012340">
    <property type="entry name" value="NA-bd_OB-fold"/>
</dbReference>
<dbReference type="InterPro" id="IPR004523">
    <property type="entry name" value="Asp-tRNA_synthase_2"/>
</dbReference>
<evidence type="ECO:0000256" key="4">
    <source>
        <dbReference type="ARBA" id="ARBA00022490"/>
    </source>
</evidence>
<dbReference type="PROSITE" id="PS50862">
    <property type="entry name" value="AA_TRNA_LIGASE_II"/>
    <property type="match status" value="1"/>
</dbReference>
<accession>A0ABR0FI41</accession>
<keyword evidence="4" id="KW-0963">Cytoplasm</keyword>